<evidence type="ECO:0000313" key="2">
    <source>
        <dbReference type="Proteomes" id="UP000220836"/>
    </source>
</evidence>
<keyword evidence="2" id="KW-1185">Reference proteome</keyword>
<evidence type="ECO:0000313" key="1">
    <source>
        <dbReference type="EMBL" id="SMX49810.1"/>
    </source>
</evidence>
<dbReference type="OrthoDB" id="7107863at2"/>
<protein>
    <recommendedName>
        <fullName evidence="3">EthD domain-containing protein</fullName>
    </recommendedName>
</protein>
<accession>A0A238L4N8</accession>
<proteinExistence type="predicted"/>
<dbReference type="AlphaFoldDB" id="A0A238L4N8"/>
<evidence type="ECO:0008006" key="3">
    <source>
        <dbReference type="Google" id="ProtNLM"/>
    </source>
</evidence>
<sequence>MLVRMAIFRGELPPENTADFTAHLETRMLPLIRDFPQITSVDALLPRGSDPSLADVQLILDMRYLDEDAMNAALASPQRAQNGEETKTLLALMQNPTVEHIVLRR</sequence>
<reference evidence="1 2" key="1">
    <citation type="submission" date="2017-05" db="EMBL/GenBank/DDBJ databases">
        <authorList>
            <person name="Song R."/>
            <person name="Chenine A.L."/>
            <person name="Ruprecht R.M."/>
        </authorList>
    </citation>
    <scope>NUCLEOTIDE SEQUENCE [LARGE SCALE GENOMIC DNA]</scope>
    <source>
        <strain evidence="1 2">CECT 8663</strain>
    </source>
</reference>
<dbReference type="SUPFAM" id="SSF54909">
    <property type="entry name" value="Dimeric alpha+beta barrel"/>
    <property type="match status" value="1"/>
</dbReference>
<name>A0A238L4N8_9RHOB</name>
<organism evidence="1 2">
    <name type="scientific">Pelagimonas varians</name>
    <dbReference type="NCBI Taxonomy" id="696760"/>
    <lineage>
        <taxon>Bacteria</taxon>
        <taxon>Pseudomonadati</taxon>
        <taxon>Pseudomonadota</taxon>
        <taxon>Alphaproteobacteria</taxon>
        <taxon>Rhodobacterales</taxon>
        <taxon>Roseobacteraceae</taxon>
        <taxon>Pelagimonas</taxon>
    </lineage>
</organism>
<dbReference type="Proteomes" id="UP000220836">
    <property type="component" value="Unassembled WGS sequence"/>
</dbReference>
<gene>
    <name evidence="1" type="ORF">PEV8663_04338</name>
</gene>
<dbReference type="InterPro" id="IPR011008">
    <property type="entry name" value="Dimeric_a/b-barrel"/>
</dbReference>
<dbReference type="Gene3D" id="3.30.70.100">
    <property type="match status" value="1"/>
</dbReference>
<dbReference type="EMBL" id="FXYH01000023">
    <property type="protein sequence ID" value="SMX49810.1"/>
    <property type="molecule type" value="Genomic_DNA"/>
</dbReference>
<dbReference type="RefSeq" id="WP_141468232.1">
    <property type="nucleotide sequence ID" value="NZ_FXYH01000023.1"/>
</dbReference>